<evidence type="ECO:0000313" key="2">
    <source>
        <dbReference type="Proteomes" id="UP000054564"/>
    </source>
</evidence>
<organism evidence="1 2">
    <name type="scientific">Puccinia striiformis f. sp. tritici PST-78</name>
    <dbReference type="NCBI Taxonomy" id="1165861"/>
    <lineage>
        <taxon>Eukaryota</taxon>
        <taxon>Fungi</taxon>
        <taxon>Dikarya</taxon>
        <taxon>Basidiomycota</taxon>
        <taxon>Pucciniomycotina</taxon>
        <taxon>Pucciniomycetes</taxon>
        <taxon>Pucciniales</taxon>
        <taxon>Pucciniaceae</taxon>
        <taxon>Puccinia</taxon>
    </lineage>
</organism>
<dbReference type="EMBL" id="AJIL01001708">
    <property type="protein sequence ID" value="KNE88502.1"/>
    <property type="molecule type" value="Genomic_DNA"/>
</dbReference>
<protein>
    <submittedName>
        <fullName evidence="1">Uncharacterized protein</fullName>
    </submittedName>
</protein>
<dbReference type="AlphaFoldDB" id="A0A0L0UN69"/>
<name>A0A0L0UN69_9BASI</name>
<evidence type="ECO:0000313" key="1">
    <source>
        <dbReference type="EMBL" id="KNE88502.1"/>
    </source>
</evidence>
<keyword evidence="2" id="KW-1185">Reference proteome</keyword>
<gene>
    <name evidence="1" type="ORF">PSTG_18094</name>
</gene>
<proteinExistence type="predicted"/>
<reference evidence="2" key="1">
    <citation type="submission" date="2014-03" db="EMBL/GenBank/DDBJ databases">
        <title>The Genome Sequence of Puccinia striiformis f. sp. tritici PST-78.</title>
        <authorList>
            <consortium name="The Broad Institute Genome Sequencing Platform"/>
            <person name="Cuomo C."/>
            <person name="Hulbert S."/>
            <person name="Chen X."/>
            <person name="Walker B."/>
            <person name="Young S.K."/>
            <person name="Zeng Q."/>
            <person name="Gargeya S."/>
            <person name="Fitzgerald M."/>
            <person name="Haas B."/>
            <person name="Abouelleil A."/>
            <person name="Alvarado L."/>
            <person name="Arachchi H.M."/>
            <person name="Berlin A.M."/>
            <person name="Chapman S.B."/>
            <person name="Goldberg J."/>
            <person name="Griggs A."/>
            <person name="Gujja S."/>
            <person name="Hansen M."/>
            <person name="Howarth C."/>
            <person name="Imamovic A."/>
            <person name="Larimer J."/>
            <person name="McCowan C."/>
            <person name="Montmayeur A."/>
            <person name="Murphy C."/>
            <person name="Neiman D."/>
            <person name="Pearson M."/>
            <person name="Priest M."/>
            <person name="Roberts A."/>
            <person name="Saif S."/>
            <person name="Shea T."/>
            <person name="Sisk P."/>
            <person name="Sykes S."/>
            <person name="Wortman J."/>
            <person name="Nusbaum C."/>
            <person name="Birren B."/>
        </authorList>
    </citation>
    <scope>NUCLEOTIDE SEQUENCE [LARGE SCALE GENOMIC DNA]</scope>
    <source>
        <strain evidence="2">race PST-78</strain>
    </source>
</reference>
<comment type="caution">
    <text evidence="1">The sequence shown here is derived from an EMBL/GenBank/DDBJ whole genome shotgun (WGS) entry which is preliminary data.</text>
</comment>
<dbReference type="Proteomes" id="UP000054564">
    <property type="component" value="Unassembled WGS sequence"/>
</dbReference>
<sequence length="193" mass="20951">MTLGAITSTSVIACGGQKPTPPTSDTRTDIEKEITSTIALGQLDTNTKTDFLDKLQTALVQIPNLSTITPNDYDVYKAGTITSIQDNDIIAGNSLNIKIVAKGNKFKGNKDNITTNYTQKDTKTDLSTITQLTGLDLVANSSKKFSEFKITICTTADQFKNRLINPSFSSIAFYDSSTSTNDIKSQNQRSGDF</sequence>
<accession>A0A0L0UN69</accession>